<protein>
    <submittedName>
        <fullName evidence="2">Uncharacterized protein</fullName>
    </submittedName>
</protein>
<feature type="compositionally biased region" description="Polar residues" evidence="1">
    <location>
        <begin position="121"/>
        <end position="149"/>
    </location>
</feature>
<feature type="region of interest" description="Disordered" evidence="1">
    <location>
        <begin position="279"/>
        <end position="309"/>
    </location>
</feature>
<proteinExistence type="predicted"/>
<organism evidence="2 3">
    <name type="scientific">Bradyrhizobium japonicum</name>
    <dbReference type="NCBI Taxonomy" id="375"/>
    <lineage>
        <taxon>Bacteria</taxon>
        <taxon>Pseudomonadati</taxon>
        <taxon>Pseudomonadota</taxon>
        <taxon>Alphaproteobacteria</taxon>
        <taxon>Hyphomicrobiales</taxon>
        <taxon>Nitrobacteraceae</taxon>
        <taxon>Bradyrhizobium</taxon>
    </lineage>
</organism>
<feature type="compositionally biased region" description="Basic and acidic residues" evidence="1">
    <location>
        <begin position="287"/>
        <end position="296"/>
    </location>
</feature>
<evidence type="ECO:0000256" key="1">
    <source>
        <dbReference type="SAM" id="MobiDB-lite"/>
    </source>
</evidence>
<accession>A0A1Y2J7L8</accession>
<name>A0A1Y2J7L8_BRAJP</name>
<feature type="region of interest" description="Disordered" evidence="1">
    <location>
        <begin position="108"/>
        <end position="149"/>
    </location>
</feature>
<evidence type="ECO:0000313" key="3">
    <source>
        <dbReference type="Proteomes" id="UP000193335"/>
    </source>
</evidence>
<evidence type="ECO:0000313" key="2">
    <source>
        <dbReference type="EMBL" id="OSJ22059.1"/>
    </source>
</evidence>
<gene>
    <name evidence="2" type="ORF">BSZ19_46505</name>
</gene>
<reference evidence="2 3" key="1">
    <citation type="submission" date="2017-03" db="EMBL/GenBank/DDBJ databases">
        <title>Whole genome sequences of fourteen strains of Bradyrhizobium canariense and one strain of Bradyrhizobium japonicum isolated from Lupinus (Papilionoideae: Genisteae) species in Algeria.</title>
        <authorList>
            <person name="Crovadore J."/>
            <person name="Chekireb D."/>
            <person name="Brachmann A."/>
            <person name="Chablais R."/>
            <person name="Cochard B."/>
            <person name="Lefort F."/>
        </authorList>
    </citation>
    <scope>NUCLEOTIDE SEQUENCE [LARGE SCALE GENOMIC DNA]</scope>
    <source>
        <strain evidence="2 3">UBMA197</strain>
    </source>
</reference>
<feature type="region of interest" description="Disordered" evidence="1">
    <location>
        <begin position="167"/>
        <end position="189"/>
    </location>
</feature>
<dbReference type="EMBL" id="NAFL01000286">
    <property type="protein sequence ID" value="OSJ22059.1"/>
    <property type="molecule type" value="Genomic_DNA"/>
</dbReference>
<comment type="caution">
    <text evidence="2">The sequence shown here is derived from an EMBL/GenBank/DDBJ whole genome shotgun (WGS) entry which is preliminary data.</text>
</comment>
<sequence length="404" mass="44005">MIIQQMKQSAAANSTATEPVLLKQYKLLGAVIDAPWATRLDHKITRHIIDRYYARFGNSRASLRYLEVATGAERNKIIPSLRRIVENGVISIIRQGAGTRPTEYGLNFDFASKPASGAPEGTSTSGAPEGTSSGAPEGTSTDTSGAHEGTQTYLRGMSTDMPTVNMNEDTHAAASPPPVGGPEATTAGTAWDPGGFEELWAAYPRKHQRAKAQAAYRALAPSPVLHATLVTQAAAWASHYQQTATEKKWWKQLHMWLAEERYLEDLPEPYENPKEAAIARAKTKGARKADQSKEAGKSGLSPKTPLGPHSVKIVNAEISGGAWDQEREFVLSLKIEDGDHTEKEFSHSFKLMSADETAQDQGMATYRQVREATGVLEPEDTSDFRGKSLRAIVKPMGRVEYASL</sequence>
<dbReference type="AlphaFoldDB" id="A0A1Y2J7L8"/>
<dbReference type="Proteomes" id="UP000193335">
    <property type="component" value="Unassembled WGS sequence"/>
</dbReference>